<dbReference type="InterPro" id="IPR020994">
    <property type="entry name" value="Uncharacterised_Ca-bd_CcbP"/>
</dbReference>
<sequence>MAPEEECMHEMFVEIQWEKRKLAVPLSQLKGISVTDETRQAIEDWHYWVAMGYQF</sequence>
<protein>
    <submittedName>
        <fullName evidence="1">Uncharacterized protein</fullName>
    </submittedName>
</protein>
<name>A0A533QK45_9BACT</name>
<gene>
    <name evidence="1" type="ORF">JETT_0576</name>
</gene>
<proteinExistence type="predicted"/>
<evidence type="ECO:0000313" key="2">
    <source>
        <dbReference type="Proteomes" id="UP000319783"/>
    </source>
</evidence>
<reference evidence="1 2" key="1">
    <citation type="submission" date="2019-04" db="EMBL/GenBank/DDBJ databases">
        <title>Genome of a novel bacterium Candidatus Jettenia ecosi reconstructed from metagenome of an anammox bioreactor.</title>
        <authorList>
            <person name="Mardanov A.V."/>
            <person name="Beletsky A.V."/>
            <person name="Ravin N.V."/>
            <person name="Botchkova E.A."/>
            <person name="Litti Y.V."/>
            <person name="Nozhevnikova A.N."/>
        </authorList>
    </citation>
    <scope>NUCLEOTIDE SEQUENCE [LARGE SCALE GENOMIC DNA]</scope>
    <source>
        <strain evidence="1">J2</strain>
    </source>
</reference>
<dbReference type="EMBL" id="SULG01000007">
    <property type="protein sequence ID" value="TLD43141.1"/>
    <property type="molecule type" value="Genomic_DNA"/>
</dbReference>
<evidence type="ECO:0000313" key="1">
    <source>
        <dbReference type="EMBL" id="TLD43141.1"/>
    </source>
</evidence>
<dbReference type="Gene3D" id="6.10.140.400">
    <property type="match status" value="1"/>
</dbReference>
<dbReference type="AlphaFoldDB" id="A0A533QK45"/>
<dbReference type="Pfam" id="PF11535">
    <property type="entry name" value="Calci_bind_CcbP"/>
    <property type="match status" value="1"/>
</dbReference>
<organism evidence="1 2">
    <name type="scientific">Candidatus Jettenia ecosi</name>
    <dbReference type="NCBI Taxonomy" id="2494326"/>
    <lineage>
        <taxon>Bacteria</taxon>
        <taxon>Pseudomonadati</taxon>
        <taxon>Planctomycetota</taxon>
        <taxon>Candidatus Brocadiia</taxon>
        <taxon>Candidatus Brocadiales</taxon>
        <taxon>Candidatus Brocadiaceae</taxon>
        <taxon>Candidatus Jettenia</taxon>
    </lineage>
</organism>
<dbReference type="Proteomes" id="UP000319783">
    <property type="component" value="Unassembled WGS sequence"/>
</dbReference>
<comment type="caution">
    <text evidence="1">The sequence shown here is derived from an EMBL/GenBank/DDBJ whole genome shotgun (WGS) entry which is preliminary data.</text>
</comment>
<accession>A0A533QK45</accession>